<gene>
    <name evidence="1" type="ORF">ALC62_00866</name>
</gene>
<proteinExistence type="predicted"/>
<dbReference type="STRING" id="456900.A0A151IPR9"/>
<evidence type="ECO:0008006" key="3">
    <source>
        <dbReference type="Google" id="ProtNLM"/>
    </source>
</evidence>
<dbReference type="Proteomes" id="UP000078542">
    <property type="component" value="Unassembled WGS sequence"/>
</dbReference>
<evidence type="ECO:0000313" key="2">
    <source>
        <dbReference type="Proteomes" id="UP000078542"/>
    </source>
</evidence>
<accession>A0A151IPR9</accession>
<reference evidence="1 2" key="1">
    <citation type="submission" date="2016-03" db="EMBL/GenBank/DDBJ databases">
        <title>Cyphomyrmex costatus WGS genome.</title>
        <authorList>
            <person name="Nygaard S."/>
            <person name="Hu H."/>
            <person name="Boomsma J."/>
            <person name="Zhang G."/>
        </authorList>
    </citation>
    <scope>NUCLEOTIDE SEQUENCE [LARGE SCALE GENOMIC DNA]</scope>
    <source>
        <strain evidence="1">MS0001</strain>
        <tissue evidence="1">Whole body</tissue>
    </source>
</reference>
<keyword evidence="2" id="KW-1185">Reference proteome</keyword>
<dbReference type="EMBL" id="KQ976817">
    <property type="protein sequence ID" value="KYN08151.1"/>
    <property type="molecule type" value="Genomic_DNA"/>
</dbReference>
<protein>
    <recommendedName>
        <fullName evidence="3">DUF4218 domain-containing protein</fullName>
    </recommendedName>
</protein>
<name>A0A151IPR9_9HYME</name>
<dbReference type="AlphaFoldDB" id="A0A151IPR9"/>
<dbReference type="PANTHER" id="PTHR33053">
    <property type="entry name" value="PROTEIN, PUTATIVE-RELATED"/>
    <property type="match status" value="1"/>
</dbReference>
<sequence length="581" mass="67202">MDFKTFLATWAVKENIPQTSLRTLLKGIRQYTCDKCHSNIPSDPRTLLHTPRNTDVRNCAGGEYYHFGLLKSIENFFLTAPINVTNIKISVNIDGLPLSKSSQQQLWPILGSIGESKQVFIIGIYYGKQKPCNPNDFLKEFIEETKLLCNNGIVIDKHIQCSINSIICDAPAKAFVLQIKGHTGYSSCTKCTTEGDFRCNKVCFPQINAPLRTDLEFRLKNDEDHHIGKSIIEEIPNFDLINNVPLDYMHLVCLGVMRRLLYLWLFGNLKFRLENRKCQIISSNLENVLKIHVPFEFVRKPRSLNLVKLWKATEYRQLLLYTGPVAFKNILRSDIYDHFITLHVAIRILCSTHLQNLYDYSQELLEHFVKSFALIYGIHNISHNVHGLIHLVRDAKKFGTLDNFSAFKYENFLQTLKKLLKKYDKPLQQIVRRCVEYEKNKVTEKLPTEENKNFIVDLKSTHSFGPLIHGCCNPQYKIIRKTNMTLRIDVIGDNCCALIDGTIVLIKNIAYNKDLEINVIIGHKFLHKQDFYHVPCPSSLLQIFTVYGLSDLQMWPIENIHTKYVKLPLLENEYVVFPLLH</sequence>
<evidence type="ECO:0000313" key="1">
    <source>
        <dbReference type="EMBL" id="KYN08151.1"/>
    </source>
</evidence>
<organism evidence="1 2">
    <name type="scientific">Cyphomyrmex costatus</name>
    <dbReference type="NCBI Taxonomy" id="456900"/>
    <lineage>
        <taxon>Eukaryota</taxon>
        <taxon>Metazoa</taxon>
        <taxon>Ecdysozoa</taxon>
        <taxon>Arthropoda</taxon>
        <taxon>Hexapoda</taxon>
        <taxon>Insecta</taxon>
        <taxon>Pterygota</taxon>
        <taxon>Neoptera</taxon>
        <taxon>Endopterygota</taxon>
        <taxon>Hymenoptera</taxon>
        <taxon>Apocrita</taxon>
        <taxon>Aculeata</taxon>
        <taxon>Formicoidea</taxon>
        <taxon>Formicidae</taxon>
        <taxon>Myrmicinae</taxon>
        <taxon>Cyphomyrmex</taxon>
    </lineage>
</organism>
<dbReference type="PANTHER" id="PTHR33053:SF24">
    <property type="entry name" value="TRANSPOSASE DOMAIN-CONTAINING PROTEIN"/>
    <property type="match status" value="1"/>
</dbReference>